<dbReference type="EMBL" id="WRPP01000016">
    <property type="protein sequence ID" value="MVU83879.1"/>
    <property type="molecule type" value="Genomic_DNA"/>
</dbReference>
<keyword evidence="3" id="KW-1185">Reference proteome</keyword>
<dbReference type="RefSeq" id="WP_157393466.1">
    <property type="nucleotide sequence ID" value="NZ_WRPP01000016.1"/>
</dbReference>
<name>A0A7K1VBM5_9NOCA</name>
<proteinExistence type="predicted"/>
<evidence type="ECO:0000313" key="3">
    <source>
        <dbReference type="Proteomes" id="UP000466794"/>
    </source>
</evidence>
<feature type="region of interest" description="Disordered" evidence="1">
    <location>
        <begin position="73"/>
        <end position="95"/>
    </location>
</feature>
<accession>A0A7K1VBM5</accession>
<dbReference type="Proteomes" id="UP000466794">
    <property type="component" value="Unassembled WGS sequence"/>
</dbReference>
<evidence type="ECO:0000313" key="2">
    <source>
        <dbReference type="EMBL" id="MVU83879.1"/>
    </source>
</evidence>
<reference evidence="2 3" key="1">
    <citation type="submission" date="2019-12" db="EMBL/GenBank/DDBJ databases">
        <title>Nocardia sp. nov. ET3-3 isolated from soil.</title>
        <authorList>
            <person name="Kanchanasin P."/>
            <person name="Tanasupawat S."/>
            <person name="Yuki M."/>
            <person name="Kudo T."/>
        </authorList>
    </citation>
    <scope>NUCLEOTIDE SEQUENCE [LARGE SCALE GENOMIC DNA]</scope>
    <source>
        <strain evidence="2 3">ET3-3</strain>
    </source>
</reference>
<protein>
    <submittedName>
        <fullName evidence="2">Uncharacterized protein</fullName>
    </submittedName>
</protein>
<gene>
    <name evidence="2" type="ORF">GPX89_42455</name>
</gene>
<comment type="caution">
    <text evidence="2">The sequence shown here is derived from an EMBL/GenBank/DDBJ whole genome shotgun (WGS) entry which is preliminary data.</text>
</comment>
<dbReference type="AlphaFoldDB" id="A0A7K1VBM5"/>
<sequence>MTVGTDLPKADALFDLDAWLHRWPASVYATELHYGVLVFIGCDAFDERDAETARRTYPGRRVLIDDTGKLEVHPAGDGPPISIFDPRHPLRATLS</sequence>
<organism evidence="2 3">
    <name type="scientific">Nocardia terrae</name>
    <dbReference type="NCBI Taxonomy" id="2675851"/>
    <lineage>
        <taxon>Bacteria</taxon>
        <taxon>Bacillati</taxon>
        <taxon>Actinomycetota</taxon>
        <taxon>Actinomycetes</taxon>
        <taxon>Mycobacteriales</taxon>
        <taxon>Nocardiaceae</taxon>
        <taxon>Nocardia</taxon>
    </lineage>
</organism>
<evidence type="ECO:0000256" key="1">
    <source>
        <dbReference type="SAM" id="MobiDB-lite"/>
    </source>
</evidence>